<accession>A0ABP7NIF3</accession>
<proteinExistence type="predicted"/>
<reference evidence="3" key="1">
    <citation type="journal article" date="2019" name="Int. J. Syst. Evol. Microbiol.">
        <title>The Global Catalogue of Microorganisms (GCM) 10K type strain sequencing project: providing services to taxonomists for standard genome sequencing and annotation.</title>
        <authorList>
            <consortium name="The Broad Institute Genomics Platform"/>
            <consortium name="The Broad Institute Genome Sequencing Center for Infectious Disease"/>
            <person name="Wu L."/>
            <person name="Ma J."/>
        </authorList>
    </citation>
    <scope>NUCLEOTIDE SEQUENCE [LARGE SCALE GENOMIC DNA]</scope>
    <source>
        <strain evidence="3">JCM 17214</strain>
    </source>
</reference>
<sequence>MPPRPFLRFCVFLLLLAAAACDSASTPGTSAGSPAAPFVSGATAADPAAAAARLAGTGPRHLLSPGRAGRLALGMSEKSLLSRVPAAQLTKTTCQYRGVTYPAYLLTDAQQPSAPPSWLELVGSAAEGYSLRRIRITDPQYRTGEGIGVGSPFGAARQVYGLTRVRSSEGDFVAVSSQQRMGWILDEKSLPEGHSADMPSAAIPPATRIIGVFLVK</sequence>
<gene>
    <name evidence="2" type="ORF">GCM10022406_31770</name>
</gene>
<name>A0ABP7NIF3_9BACT</name>
<feature type="chain" id="PRO_5046965414" evidence="1">
    <location>
        <begin position="25"/>
        <end position="216"/>
    </location>
</feature>
<organism evidence="2 3">
    <name type="scientific">Hymenobacter algoricola</name>
    <dbReference type="NCBI Taxonomy" id="486267"/>
    <lineage>
        <taxon>Bacteria</taxon>
        <taxon>Pseudomonadati</taxon>
        <taxon>Bacteroidota</taxon>
        <taxon>Cytophagia</taxon>
        <taxon>Cytophagales</taxon>
        <taxon>Hymenobacteraceae</taxon>
        <taxon>Hymenobacter</taxon>
    </lineage>
</organism>
<protein>
    <submittedName>
        <fullName evidence="2">Uncharacterized protein</fullName>
    </submittedName>
</protein>
<dbReference type="EMBL" id="BAABDH010000103">
    <property type="protein sequence ID" value="GAA3947660.1"/>
    <property type="molecule type" value="Genomic_DNA"/>
</dbReference>
<keyword evidence="3" id="KW-1185">Reference proteome</keyword>
<dbReference type="PROSITE" id="PS51257">
    <property type="entry name" value="PROKAR_LIPOPROTEIN"/>
    <property type="match status" value="1"/>
</dbReference>
<feature type="signal peptide" evidence="1">
    <location>
        <begin position="1"/>
        <end position="24"/>
    </location>
</feature>
<keyword evidence="1" id="KW-0732">Signal</keyword>
<comment type="caution">
    <text evidence="2">The sequence shown here is derived from an EMBL/GenBank/DDBJ whole genome shotgun (WGS) entry which is preliminary data.</text>
</comment>
<evidence type="ECO:0000313" key="3">
    <source>
        <dbReference type="Proteomes" id="UP001499909"/>
    </source>
</evidence>
<dbReference type="RefSeq" id="WP_345116124.1">
    <property type="nucleotide sequence ID" value="NZ_BAABDH010000103.1"/>
</dbReference>
<evidence type="ECO:0000256" key="1">
    <source>
        <dbReference type="SAM" id="SignalP"/>
    </source>
</evidence>
<evidence type="ECO:0000313" key="2">
    <source>
        <dbReference type="EMBL" id="GAA3947660.1"/>
    </source>
</evidence>
<dbReference type="Proteomes" id="UP001499909">
    <property type="component" value="Unassembled WGS sequence"/>
</dbReference>